<dbReference type="EMBL" id="CM037018">
    <property type="protein sequence ID" value="KAH7675342.1"/>
    <property type="molecule type" value="Genomic_DNA"/>
</dbReference>
<evidence type="ECO:0000313" key="1">
    <source>
        <dbReference type="EMBL" id="KAH7675342.1"/>
    </source>
</evidence>
<name>A0ACB7VMU8_DIOAL</name>
<organism evidence="1 2">
    <name type="scientific">Dioscorea alata</name>
    <name type="common">Purple yam</name>
    <dbReference type="NCBI Taxonomy" id="55571"/>
    <lineage>
        <taxon>Eukaryota</taxon>
        <taxon>Viridiplantae</taxon>
        <taxon>Streptophyta</taxon>
        <taxon>Embryophyta</taxon>
        <taxon>Tracheophyta</taxon>
        <taxon>Spermatophyta</taxon>
        <taxon>Magnoliopsida</taxon>
        <taxon>Liliopsida</taxon>
        <taxon>Dioscoreales</taxon>
        <taxon>Dioscoreaceae</taxon>
        <taxon>Dioscorea</taxon>
    </lineage>
</organism>
<reference evidence="2" key="1">
    <citation type="journal article" date="2022" name="Nat. Commun.">
        <title>Chromosome evolution and the genetic basis of agronomically important traits in greater yam.</title>
        <authorList>
            <person name="Bredeson J.V."/>
            <person name="Lyons J.B."/>
            <person name="Oniyinde I.O."/>
            <person name="Okereke N.R."/>
            <person name="Kolade O."/>
            <person name="Nnabue I."/>
            <person name="Nwadili C.O."/>
            <person name="Hribova E."/>
            <person name="Parker M."/>
            <person name="Nwogha J."/>
            <person name="Shu S."/>
            <person name="Carlson J."/>
            <person name="Kariba R."/>
            <person name="Muthemba S."/>
            <person name="Knop K."/>
            <person name="Barton G.J."/>
            <person name="Sherwood A.V."/>
            <person name="Lopez-Montes A."/>
            <person name="Asiedu R."/>
            <person name="Jamnadass R."/>
            <person name="Muchugi A."/>
            <person name="Goodstein D."/>
            <person name="Egesi C.N."/>
            <person name="Featherston J."/>
            <person name="Asfaw A."/>
            <person name="Simpson G.G."/>
            <person name="Dolezel J."/>
            <person name="Hendre P.S."/>
            <person name="Van Deynze A."/>
            <person name="Kumar P.L."/>
            <person name="Obidiegwu J.E."/>
            <person name="Bhattacharjee R."/>
            <person name="Rokhsar D.S."/>
        </authorList>
    </citation>
    <scope>NUCLEOTIDE SEQUENCE [LARGE SCALE GENOMIC DNA]</scope>
    <source>
        <strain evidence="2">cv. TDa95/00328</strain>
    </source>
</reference>
<keyword evidence="2" id="KW-1185">Reference proteome</keyword>
<dbReference type="Proteomes" id="UP000827976">
    <property type="component" value="Chromosome 8"/>
</dbReference>
<gene>
    <name evidence="1" type="ORF">IHE45_08G129300</name>
</gene>
<sequence length="338" mass="38421">MGTSQSQEESKQENSSNSNQVIKNTNHELPEQELFIQTSLLALEDPKKTSFKQHGSETESKKTSTNQEGSGVEPKKLTSFNQEGSGAELRKTSFKQEGSSGVELKKSTSSKQEGSSGVELKKSSSFKQEGNGQENKAMGGTYKKVPHMFETLIKQADPGSLPEHINSGIFLNKRTKKYWVDQETGCNCFMLFPRGLSIAWAEDRRYWQWFQVEDIRGTSIEIAELLNVCWLEVHGKINTSLLTPKTKYEVVFVVKMKELSYGWQTPVNLRLLFENGVTHEQKVNLLELPREQRKELKVGEIMNSGEKTREVEFSLYEYDVGQWKRGLVIEGVIIRPNK</sequence>
<accession>A0ACB7VMU8</accession>
<proteinExistence type="predicted"/>
<comment type="caution">
    <text evidence="1">The sequence shown here is derived from an EMBL/GenBank/DDBJ whole genome shotgun (WGS) entry which is preliminary data.</text>
</comment>
<evidence type="ECO:0000313" key="2">
    <source>
        <dbReference type="Proteomes" id="UP000827976"/>
    </source>
</evidence>
<protein>
    <submittedName>
        <fullName evidence="1">Phloem protein 2-like protein</fullName>
    </submittedName>
</protein>